<dbReference type="InterPro" id="IPR037883">
    <property type="entry name" value="Knr4/Smi1-like_sf"/>
</dbReference>
<dbReference type="Gene3D" id="3.40.1580.10">
    <property type="entry name" value="SMI1/KNR4-like"/>
    <property type="match status" value="1"/>
</dbReference>
<dbReference type="Pfam" id="PF09346">
    <property type="entry name" value="SMI1_KNR4"/>
    <property type="match status" value="1"/>
</dbReference>
<comment type="caution">
    <text evidence="3">The sequence shown here is derived from an EMBL/GenBank/DDBJ whole genome shotgun (WGS) entry which is preliminary data.</text>
</comment>
<sequence length="334" mass="35764">MIAGGRHAFQVLHPGSPMLRVRYRAGIVVDAHGFPDWVPYARAVVQLPPVRDDLGAHANRVVDVLAANRVVAGTDPLHEDAPAGGGPAGWTWAHLPVVTPGAPRRAALVPIELHGAHRHLGGVSTARTARTRGYLGEPGRWPVPSRVEATVAEDALTKVEEHLGRALPADYRQYLRDSNGGGPHVAVVHVGLGFVADQPMFGVARPDALQDLLYANAWFGDRFTADYVAAGYVQGGLIAVKVRGEATGSVWWFDDDDPRAKDDDTAEDVCERLLHHCADDFKVFWQMLCEPPEPLRAAAAAADVIQLHPDRMGAALPAAKRPTGPQPASGGATR</sequence>
<feature type="region of interest" description="Disordered" evidence="1">
    <location>
        <begin position="314"/>
        <end position="334"/>
    </location>
</feature>
<dbReference type="Proteomes" id="UP001595912">
    <property type="component" value="Unassembled WGS sequence"/>
</dbReference>
<gene>
    <name evidence="3" type="ORF">ACFPIJ_58815</name>
</gene>
<keyword evidence="4" id="KW-1185">Reference proteome</keyword>
<dbReference type="SUPFAM" id="SSF160631">
    <property type="entry name" value="SMI1/KNR4-like"/>
    <property type="match status" value="1"/>
</dbReference>
<dbReference type="InterPro" id="IPR018958">
    <property type="entry name" value="Knr4/Smi1-like_dom"/>
</dbReference>
<dbReference type="EMBL" id="JBHSIU010000130">
    <property type="protein sequence ID" value="MFC5007649.1"/>
    <property type="molecule type" value="Genomic_DNA"/>
</dbReference>
<dbReference type="Pfam" id="PF14414">
    <property type="entry name" value="WHH"/>
    <property type="match status" value="1"/>
</dbReference>
<evidence type="ECO:0000259" key="2">
    <source>
        <dbReference type="Pfam" id="PF09346"/>
    </source>
</evidence>
<dbReference type="RefSeq" id="WP_380128286.1">
    <property type="nucleotide sequence ID" value="NZ_JBHSIU010000130.1"/>
</dbReference>
<accession>A0ABV9WHS1</accession>
<evidence type="ECO:0000313" key="4">
    <source>
        <dbReference type="Proteomes" id="UP001595912"/>
    </source>
</evidence>
<proteinExistence type="predicted"/>
<organism evidence="3 4">
    <name type="scientific">Dactylosporangium cerinum</name>
    <dbReference type="NCBI Taxonomy" id="1434730"/>
    <lineage>
        <taxon>Bacteria</taxon>
        <taxon>Bacillati</taxon>
        <taxon>Actinomycetota</taxon>
        <taxon>Actinomycetes</taxon>
        <taxon>Micromonosporales</taxon>
        <taxon>Micromonosporaceae</taxon>
        <taxon>Dactylosporangium</taxon>
    </lineage>
</organism>
<protein>
    <submittedName>
        <fullName evidence="3">SMI1/KNR4 family protein</fullName>
    </submittedName>
</protein>
<name>A0ABV9WHS1_9ACTN</name>
<dbReference type="InterPro" id="IPR032869">
    <property type="entry name" value="WHH_dom_containing"/>
</dbReference>
<evidence type="ECO:0000256" key="1">
    <source>
        <dbReference type="SAM" id="MobiDB-lite"/>
    </source>
</evidence>
<evidence type="ECO:0000313" key="3">
    <source>
        <dbReference type="EMBL" id="MFC5007649.1"/>
    </source>
</evidence>
<reference evidence="4" key="1">
    <citation type="journal article" date="2019" name="Int. J. Syst. Evol. Microbiol.">
        <title>The Global Catalogue of Microorganisms (GCM) 10K type strain sequencing project: providing services to taxonomists for standard genome sequencing and annotation.</title>
        <authorList>
            <consortium name="The Broad Institute Genomics Platform"/>
            <consortium name="The Broad Institute Genome Sequencing Center for Infectious Disease"/>
            <person name="Wu L."/>
            <person name="Ma J."/>
        </authorList>
    </citation>
    <scope>NUCLEOTIDE SEQUENCE [LARGE SCALE GENOMIC DNA]</scope>
    <source>
        <strain evidence="4">CGMCC 4.7152</strain>
    </source>
</reference>
<feature type="domain" description="Knr4/Smi1-like" evidence="2">
    <location>
        <begin position="151"/>
        <end position="261"/>
    </location>
</feature>